<feature type="non-terminal residue" evidence="9">
    <location>
        <position position="1"/>
    </location>
</feature>
<feature type="transmembrane region" description="Helical" evidence="8">
    <location>
        <begin position="149"/>
        <end position="175"/>
    </location>
</feature>
<keyword evidence="5 8" id="KW-1133">Transmembrane helix</keyword>
<name>A0A7V5U113_9PROT</name>
<evidence type="ECO:0000256" key="5">
    <source>
        <dbReference type="ARBA" id="ARBA00022989"/>
    </source>
</evidence>
<dbReference type="Pfam" id="PF02386">
    <property type="entry name" value="TrkH"/>
    <property type="match status" value="1"/>
</dbReference>
<dbReference type="GO" id="GO:0030001">
    <property type="term" value="P:metal ion transport"/>
    <property type="evidence" value="ECO:0007669"/>
    <property type="project" value="UniProtKB-ARBA"/>
</dbReference>
<feature type="transmembrane region" description="Helical" evidence="8">
    <location>
        <begin position="58"/>
        <end position="81"/>
    </location>
</feature>
<evidence type="ECO:0000256" key="6">
    <source>
        <dbReference type="ARBA" id="ARBA00023065"/>
    </source>
</evidence>
<dbReference type="AlphaFoldDB" id="A0A7V5U113"/>
<comment type="subcellular location">
    <subcellularLocation>
        <location evidence="1">Cell membrane</location>
        <topology evidence="1">Multi-pass membrane protein</topology>
    </subcellularLocation>
</comment>
<keyword evidence="2" id="KW-0813">Transport</keyword>
<evidence type="ECO:0000313" key="9">
    <source>
        <dbReference type="EMBL" id="HHI88649.1"/>
    </source>
</evidence>
<evidence type="ECO:0000256" key="2">
    <source>
        <dbReference type="ARBA" id="ARBA00022448"/>
    </source>
</evidence>
<evidence type="ECO:0000256" key="3">
    <source>
        <dbReference type="ARBA" id="ARBA00022475"/>
    </source>
</evidence>
<feature type="transmembrane region" description="Helical" evidence="8">
    <location>
        <begin position="6"/>
        <end position="23"/>
    </location>
</feature>
<dbReference type="GO" id="GO:0005886">
    <property type="term" value="C:plasma membrane"/>
    <property type="evidence" value="ECO:0007669"/>
    <property type="project" value="UniProtKB-SubCell"/>
</dbReference>
<keyword evidence="3" id="KW-1003">Cell membrane</keyword>
<reference evidence="9" key="1">
    <citation type="journal article" date="2020" name="mSystems">
        <title>Genome- and Community-Level Interaction Insights into Carbon Utilization and Element Cycling Functions of Hydrothermarchaeota in Hydrothermal Sediment.</title>
        <authorList>
            <person name="Zhou Z."/>
            <person name="Liu Y."/>
            <person name="Xu W."/>
            <person name="Pan J."/>
            <person name="Luo Z.H."/>
            <person name="Li M."/>
        </authorList>
    </citation>
    <scope>NUCLEOTIDE SEQUENCE [LARGE SCALE GENOMIC DNA]</scope>
    <source>
        <strain evidence="9">HyVt-538</strain>
    </source>
</reference>
<dbReference type="InterPro" id="IPR003445">
    <property type="entry name" value="Cat_transpt"/>
</dbReference>
<protein>
    <submittedName>
        <fullName evidence="9">TrkH family potassium uptake protein</fullName>
    </submittedName>
</protein>
<feature type="transmembrane region" description="Helical" evidence="8">
    <location>
        <begin position="210"/>
        <end position="236"/>
    </location>
</feature>
<feature type="transmembrane region" description="Helical" evidence="8">
    <location>
        <begin position="277"/>
        <end position="297"/>
    </location>
</feature>
<keyword evidence="7 8" id="KW-0472">Membrane</keyword>
<keyword evidence="6" id="KW-0406">Ion transport</keyword>
<dbReference type="Proteomes" id="UP000885806">
    <property type="component" value="Unassembled WGS sequence"/>
</dbReference>
<evidence type="ECO:0000256" key="1">
    <source>
        <dbReference type="ARBA" id="ARBA00004651"/>
    </source>
</evidence>
<accession>A0A7V5U113</accession>
<proteinExistence type="predicted"/>
<comment type="caution">
    <text evidence="9">The sequence shown here is derived from an EMBL/GenBank/DDBJ whole genome shotgun (WGS) entry which is preliminary data.</text>
</comment>
<sequence length="304" mass="32066">IAAYLLLAYTGLTIACAFSYYLLGVGPFDAICLAMTTLSTGGYANSDASFAAYADGGADIAACVFMAFAAFPFGAFVLAMRGQLSAVYKNPQVQALVLILVSITILMIGYLHLNPPTGPEPLIRSAAFNVVSVITGTGFSYGDYQTWGIFPVCLLFVAMFIGGCAGSTAGAIKVFRFQVAFEALRAFILKLPHRHAVSPMKYGGQPLSPAVVYSVMGFIFIYMLCYALITMALSLIGLDDVTAVSGAATAINNVGPGFGKIIGPAGTFQSLPDSAKWVLSLAMLLGRLEILPILVVLNPSFWRA</sequence>
<evidence type="ECO:0000256" key="4">
    <source>
        <dbReference type="ARBA" id="ARBA00022692"/>
    </source>
</evidence>
<organism evidence="9">
    <name type="scientific">Hellea balneolensis</name>
    <dbReference type="NCBI Taxonomy" id="287478"/>
    <lineage>
        <taxon>Bacteria</taxon>
        <taxon>Pseudomonadati</taxon>
        <taxon>Pseudomonadota</taxon>
        <taxon>Alphaproteobacteria</taxon>
        <taxon>Maricaulales</taxon>
        <taxon>Robiginitomaculaceae</taxon>
        <taxon>Hellea</taxon>
    </lineage>
</organism>
<dbReference type="PANTHER" id="PTHR32024:SF3">
    <property type="entry name" value="TRK SYSTEM POTASSIUM UPTAKE PROTEIN"/>
    <property type="match status" value="1"/>
</dbReference>
<evidence type="ECO:0000256" key="8">
    <source>
        <dbReference type="SAM" id="Phobius"/>
    </source>
</evidence>
<keyword evidence="4 8" id="KW-0812">Transmembrane</keyword>
<gene>
    <name evidence="9" type="ORF">ENK01_01730</name>
</gene>
<dbReference type="EMBL" id="DROP01000117">
    <property type="protein sequence ID" value="HHI88649.1"/>
    <property type="molecule type" value="Genomic_DNA"/>
</dbReference>
<dbReference type="PANTHER" id="PTHR32024">
    <property type="entry name" value="TRK SYSTEM POTASSIUM UPTAKE PROTEIN TRKG-RELATED"/>
    <property type="match status" value="1"/>
</dbReference>
<feature type="transmembrane region" description="Helical" evidence="8">
    <location>
        <begin position="93"/>
        <end position="113"/>
    </location>
</feature>
<dbReference type="GO" id="GO:0008324">
    <property type="term" value="F:monoatomic cation transmembrane transporter activity"/>
    <property type="evidence" value="ECO:0007669"/>
    <property type="project" value="InterPro"/>
</dbReference>
<evidence type="ECO:0000256" key="7">
    <source>
        <dbReference type="ARBA" id="ARBA00023136"/>
    </source>
</evidence>